<feature type="transmembrane region" description="Helical" evidence="1">
    <location>
        <begin position="367"/>
        <end position="386"/>
    </location>
</feature>
<reference evidence="2 3" key="1">
    <citation type="submission" date="2019-03" db="EMBL/GenBank/DDBJ databases">
        <title>Genomic Encyclopedia of Archaeal and Bacterial Type Strains, Phase II (KMG-II): from individual species to whole genera.</title>
        <authorList>
            <person name="Goeker M."/>
        </authorList>
    </citation>
    <scope>NUCLEOTIDE SEQUENCE [LARGE SCALE GENOMIC DNA]</scope>
    <source>
        <strain evidence="2 3">DSM 19034</strain>
    </source>
</reference>
<feature type="transmembrane region" description="Helical" evidence="1">
    <location>
        <begin position="341"/>
        <end position="360"/>
    </location>
</feature>
<dbReference type="RefSeq" id="WP_133553812.1">
    <property type="nucleotide sequence ID" value="NZ_SNWM01000002.1"/>
</dbReference>
<dbReference type="EMBL" id="SNWM01000002">
    <property type="protein sequence ID" value="TDO22449.1"/>
    <property type="molecule type" value="Genomic_DNA"/>
</dbReference>
<sequence length="820" mass="91209">MNNWFKQNSSHIFVFLLFFAICFVYFYPAFSGKTIGQNDVTRAQSTQTEINQYKEKGETILWTNQIHGGMPTFQIWAPYPANITTWIIKGINAIFPNPIGTVLLLLAGTYLLFCVVKLNPWLAAAGAIAFTFSSYNIILITAGHANQVFAIAFFAPVLAGILLIFRGKYSAGIALTALFLALEIRANHIQMTYYLLLAILILVGIETYHAFKSKTFQLLARSIAFAGVATLIAIAVNASSLWSTYDYGKDTIRGKSNLTAEIKESGKGLSKAYAYQWSQGVGECITFLIPNAYGGSSRGNAQQHEHVVKSLTDIGADPSQATYIAQNIGSSYWGEKPFTEGSFYFGAVVCFLFVLGLFIVKNKMKWWLLAVVLLTMLLSFGKNFPFVSDLFFDYFPLYNKFRAVESILAVAGLCFPMLALLAAQELTAATDRTFLLKKAKHSLYITGGLSLLVAIIPDVFLSFKSSNHLDFVAQLAQMLKVDQSTANILGDALAADRKAAAQDDAIRSFIFIALAFALVWAFLKNKITATVLSLGFVALVLIDMWPIDKRYLNTGSFVERQDVVKPQPRAVDLQILKDPDPDYKVIDLTENILSDATTPYFHKSIGGYSAARLKKFDEVITVQFSKTINMAVLDMLNTKYIISNADTSATLQAQVNTTACGHAWFVSKVKYVKNADEEMKAITNFSPKDEAIVDQRFKSQIEGTPWHPGTASGVITLSSYAPDKMVYESNSTQANIAVFSEIYYTRGWKMFIDGVEKPYFSANYLVRAAQIPQGKHTIEFVFHPDSYYTGEHISLAGSALLILVLLQFPLYQWRRRKKMV</sequence>
<dbReference type="InterPro" id="IPR018580">
    <property type="entry name" value="Uncharacterised_YfhO"/>
</dbReference>
<feature type="transmembrane region" description="Helical" evidence="1">
    <location>
        <begin position="12"/>
        <end position="30"/>
    </location>
</feature>
<keyword evidence="3" id="KW-1185">Reference proteome</keyword>
<feature type="transmembrane region" description="Helical" evidence="1">
    <location>
        <begin position="443"/>
        <end position="463"/>
    </location>
</feature>
<gene>
    <name evidence="2" type="ORF">CLV32_1422</name>
</gene>
<evidence type="ECO:0000313" key="2">
    <source>
        <dbReference type="EMBL" id="TDO22449.1"/>
    </source>
</evidence>
<name>A0A4R6IK69_9SPHI</name>
<organism evidence="2 3">
    <name type="scientific">Pedobacter duraquae</name>
    <dbReference type="NCBI Taxonomy" id="425511"/>
    <lineage>
        <taxon>Bacteria</taxon>
        <taxon>Pseudomonadati</taxon>
        <taxon>Bacteroidota</taxon>
        <taxon>Sphingobacteriia</taxon>
        <taxon>Sphingobacteriales</taxon>
        <taxon>Sphingobacteriaceae</taxon>
        <taxon>Pedobacter</taxon>
    </lineage>
</organism>
<feature type="transmembrane region" description="Helical" evidence="1">
    <location>
        <begin position="94"/>
        <end position="114"/>
    </location>
</feature>
<dbReference type="Proteomes" id="UP000295499">
    <property type="component" value="Unassembled WGS sequence"/>
</dbReference>
<keyword evidence="1" id="KW-1133">Transmembrane helix</keyword>
<accession>A0A4R6IK69</accession>
<evidence type="ECO:0000313" key="3">
    <source>
        <dbReference type="Proteomes" id="UP000295499"/>
    </source>
</evidence>
<feature type="transmembrane region" description="Helical" evidence="1">
    <location>
        <begin position="121"/>
        <end position="142"/>
    </location>
</feature>
<feature type="transmembrane region" description="Helical" evidence="1">
    <location>
        <begin position="223"/>
        <end position="245"/>
    </location>
</feature>
<feature type="transmembrane region" description="Helical" evidence="1">
    <location>
        <begin position="406"/>
        <end position="423"/>
    </location>
</feature>
<feature type="transmembrane region" description="Helical" evidence="1">
    <location>
        <begin position="505"/>
        <end position="523"/>
    </location>
</feature>
<protein>
    <recommendedName>
        <fullName evidence="4">Membrane protein YfhO</fullName>
    </recommendedName>
</protein>
<feature type="transmembrane region" description="Helical" evidence="1">
    <location>
        <begin position="192"/>
        <end position="211"/>
    </location>
</feature>
<dbReference type="PANTHER" id="PTHR38454:SF1">
    <property type="entry name" value="INTEGRAL MEMBRANE PROTEIN"/>
    <property type="match status" value="1"/>
</dbReference>
<feature type="transmembrane region" description="Helical" evidence="1">
    <location>
        <begin position="793"/>
        <end position="811"/>
    </location>
</feature>
<evidence type="ECO:0008006" key="4">
    <source>
        <dbReference type="Google" id="ProtNLM"/>
    </source>
</evidence>
<dbReference type="AlphaFoldDB" id="A0A4R6IK69"/>
<dbReference type="PANTHER" id="PTHR38454">
    <property type="entry name" value="INTEGRAL MEMBRANE PROTEIN-RELATED"/>
    <property type="match status" value="1"/>
</dbReference>
<feature type="transmembrane region" description="Helical" evidence="1">
    <location>
        <begin position="148"/>
        <end position="165"/>
    </location>
</feature>
<keyword evidence="1" id="KW-0812">Transmembrane</keyword>
<dbReference type="OrthoDB" id="9772884at2"/>
<comment type="caution">
    <text evidence="2">The sequence shown here is derived from an EMBL/GenBank/DDBJ whole genome shotgun (WGS) entry which is preliminary data.</text>
</comment>
<evidence type="ECO:0000256" key="1">
    <source>
        <dbReference type="SAM" id="Phobius"/>
    </source>
</evidence>
<feature type="transmembrane region" description="Helical" evidence="1">
    <location>
        <begin position="530"/>
        <end position="547"/>
    </location>
</feature>
<keyword evidence="1" id="KW-0472">Membrane</keyword>
<proteinExistence type="predicted"/>